<keyword evidence="5" id="KW-0732">Signal</keyword>
<evidence type="ECO:0000256" key="1">
    <source>
        <dbReference type="ARBA" id="ARBA00007074"/>
    </source>
</evidence>
<dbReference type="GO" id="GO:0006508">
    <property type="term" value="P:proteolysis"/>
    <property type="evidence" value="ECO:0007669"/>
    <property type="project" value="UniProtKB-KW"/>
</dbReference>
<dbReference type="EC" id="3.4.-.-" evidence="7"/>
<dbReference type="InterPro" id="IPR038765">
    <property type="entry name" value="Papain-like_cys_pep_sf"/>
</dbReference>
<protein>
    <submittedName>
        <fullName evidence="7">Putative endopeptidase</fullName>
        <ecNumber evidence="7">3.4.-.-</ecNumber>
    </submittedName>
</protein>
<evidence type="ECO:0000313" key="8">
    <source>
        <dbReference type="Proteomes" id="UP000033740"/>
    </source>
</evidence>
<feature type="domain" description="NlpC/P60" evidence="6">
    <location>
        <begin position="99"/>
        <end position="213"/>
    </location>
</feature>
<dbReference type="Pfam" id="PF00877">
    <property type="entry name" value="NLPC_P60"/>
    <property type="match status" value="1"/>
</dbReference>
<dbReference type="PANTHER" id="PTHR47359">
    <property type="entry name" value="PEPTIDOGLYCAN DL-ENDOPEPTIDASE CWLO"/>
    <property type="match status" value="1"/>
</dbReference>
<comment type="caution">
    <text evidence="7">The sequence shown here is derived from an EMBL/GenBank/DDBJ whole genome shotgun (WGS) entry which is preliminary data.</text>
</comment>
<evidence type="ECO:0000256" key="4">
    <source>
        <dbReference type="ARBA" id="ARBA00022807"/>
    </source>
</evidence>
<dbReference type="GO" id="GO:0008234">
    <property type="term" value="F:cysteine-type peptidase activity"/>
    <property type="evidence" value="ECO:0007669"/>
    <property type="project" value="UniProtKB-KW"/>
</dbReference>
<gene>
    <name evidence="7" type="ORF">RS86_02236</name>
</gene>
<comment type="similarity">
    <text evidence="1">Belongs to the peptidase C40 family.</text>
</comment>
<dbReference type="InterPro" id="IPR000064">
    <property type="entry name" value="NLP_P60_dom"/>
</dbReference>
<feature type="signal peptide" evidence="5">
    <location>
        <begin position="1"/>
        <end position="24"/>
    </location>
</feature>
<proteinExistence type="inferred from homology"/>
<name>A0A0F0LK46_9MICO</name>
<evidence type="ECO:0000256" key="5">
    <source>
        <dbReference type="SAM" id="SignalP"/>
    </source>
</evidence>
<keyword evidence="8" id="KW-1185">Reference proteome</keyword>
<dbReference type="AlphaFoldDB" id="A0A0F0LK46"/>
<dbReference type="PROSITE" id="PS51935">
    <property type="entry name" value="NLPC_P60"/>
    <property type="match status" value="1"/>
</dbReference>
<dbReference type="PATRIC" id="fig|582680.6.peg.2301"/>
<evidence type="ECO:0000256" key="2">
    <source>
        <dbReference type="ARBA" id="ARBA00022670"/>
    </source>
</evidence>
<dbReference type="SUPFAM" id="SSF54001">
    <property type="entry name" value="Cysteine proteinases"/>
    <property type="match status" value="1"/>
</dbReference>
<dbReference type="Proteomes" id="UP000033740">
    <property type="component" value="Unassembled WGS sequence"/>
</dbReference>
<dbReference type="STRING" id="582680.RS86_02236"/>
<organism evidence="7 8">
    <name type="scientific">Microbacterium azadirachtae</name>
    <dbReference type="NCBI Taxonomy" id="582680"/>
    <lineage>
        <taxon>Bacteria</taxon>
        <taxon>Bacillati</taxon>
        <taxon>Actinomycetota</taxon>
        <taxon>Actinomycetes</taxon>
        <taxon>Micrococcales</taxon>
        <taxon>Microbacteriaceae</taxon>
        <taxon>Microbacterium</taxon>
    </lineage>
</organism>
<keyword evidence="2" id="KW-0645">Protease</keyword>
<keyword evidence="3 7" id="KW-0378">Hydrolase</keyword>
<evidence type="ECO:0000256" key="3">
    <source>
        <dbReference type="ARBA" id="ARBA00022801"/>
    </source>
</evidence>
<dbReference type="InterPro" id="IPR051794">
    <property type="entry name" value="PG_Endopeptidase_C40"/>
</dbReference>
<dbReference type="EMBL" id="JYIX01000035">
    <property type="protein sequence ID" value="KJL33059.1"/>
    <property type="molecule type" value="Genomic_DNA"/>
</dbReference>
<sequence length="213" mass="21662">MTVTRKTAAGCAIAALIVPVAATAAYAFAPGAPASSAHTVSLVVAPQTYTVASAAQEPSTTRAVFDVLYTPPAPVVEPSAAPAAAASSTTTAAPAPAQEFSGDAVVAYAQTFVGVVPYGWGADPSDSFGCDGLVQYVYGHFGISLPRGADNQAALGTVISADEARAGDLVWWPGRHIGIWDGAGGIIDAPDWGRYVEHHAPWASSGPPIFIRL</sequence>
<keyword evidence="4" id="KW-0788">Thiol protease</keyword>
<reference evidence="7 8" key="1">
    <citation type="submission" date="2015-02" db="EMBL/GenBank/DDBJ databases">
        <title>Draft genome sequences of ten Microbacterium spp. with emphasis on heavy metal contaminated environments.</title>
        <authorList>
            <person name="Corretto E."/>
        </authorList>
    </citation>
    <scope>NUCLEOTIDE SEQUENCE [LARGE SCALE GENOMIC DNA]</scope>
    <source>
        <strain evidence="7 8">ARN176</strain>
    </source>
</reference>
<evidence type="ECO:0000313" key="7">
    <source>
        <dbReference type="EMBL" id="KJL33059.1"/>
    </source>
</evidence>
<dbReference type="RefSeq" id="WP_052680213.1">
    <property type="nucleotide sequence ID" value="NZ_JYIX01000035.1"/>
</dbReference>
<accession>A0A0F0LK46</accession>
<evidence type="ECO:0000259" key="6">
    <source>
        <dbReference type="PROSITE" id="PS51935"/>
    </source>
</evidence>
<dbReference type="PANTHER" id="PTHR47359:SF3">
    <property type="entry name" value="NLP_P60 DOMAIN-CONTAINING PROTEIN-RELATED"/>
    <property type="match status" value="1"/>
</dbReference>
<feature type="chain" id="PRO_5002445465" evidence="5">
    <location>
        <begin position="25"/>
        <end position="213"/>
    </location>
</feature>
<dbReference type="Gene3D" id="3.90.1720.10">
    <property type="entry name" value="endopeptidase domain like (from Nostoc punctiforme)"/>
    <property type="match status" value="1"/>
</dbReference>